<organism evidence="1">
    <name type="scientific">uncultured Chloroflexia bacterium</name>
    <dbReference type="NCBI Taxonomy" id="1672391"/>
    <lineage>
        <taxon>Bacteria</taxon>
        <taxon>Bacillati</taxon>
        <taxon>Chloroflexota</taxon>
        <taxon>Chloroflexia</taxon>
        <taxon>environmental samples</taxon>
    </lineage>
</organism>
<reference evidence="1" key="1">
    <citation type="submission" date="2020-02" db="EMBL/GenBank/DDBJ databases">
        <authorList>
            <person name="Meier V. D."/>
        </authorList>
    </citation>
    <scope>NUCLEOTIDE SEQUENCE</scope>
    <source>
        <strain evidence="1">AVDCRST_MAG93</strain>
    </source>
</reference>
<name>A0A6J4MEF6_9CHLR</name>
<sequence length="40" mass="4782">MTRGRVLTLIWRQSTHLITSDCLSVLPEKERHPITLWHQK</sequence>
<dbReference type="AlphaFoldDB" id="A0A6J4MEF6"/>
<accession>A0A6J4MEF6</accession>
<protein>
    <submittedName>
        <fullName evidence="1">Uncharacterized protein</fullName>
    </submittedName>
</protein>
<gene>
    <name evidence="1" type="ORF">AVDCRST_MAG93-7415</name>
</gene>
<evidence type="ECO:0000313" key="1">
    <source>
        <dbReference type="EMBL" id="CAA9357071.1"/>
    </source>
</evidence>
<proteinExistence type="predicted"/>
<dbReference type="EMBL" id="CADCTR010002505">
    <property type="protein sequence ID" value="CAA9357071.1"/>
    <property type="molecule type" value="Genomic_DNA"/>
</dbReference>